<dbReference type="Gene3D" id="3.30.559.10">
    <property type="entry name" value="Chloramphenicol acetyltransferase-like domain"/>
    <property type="match status" value="1"/>
</dbReference>
<gene>
    <name evidence="2" type="primary">cat</name>
    <name evidence="2" type="ORF">ERS852526_00564</name>
</gene>
<dbReference type="SUPFAM" id="SSF52777">
    <property type="entry name" value="CoA-dependent acyltransferases"/>
    <property type="match status" value="1"/>
</dbReference>
<dbReference type="SMART" id="SM01059">
    <property type="entry name" value="CAT"/>
    <property type="match status" value="1"/>
</dbReference>
<organism evidence="2 3">
    <name type="scientific">Dorea longicatena</name>
    <dbReference type="NCBI Taxonomy" id="88431"/>
    <lineage>
        <taxon>Bacteria</taxon>
        <taxon>Bacillati</taxon>
        <taxon>Bacillota</taxon>
        <taxon>Clostridia</taxon>
        <taxon>Lachnospirales</taxon>
        <taxon>Lachnospiraceae</taxon>
        <taxon>Dorea</taxon>
    </lineage>
</organism>
<dbReference type="Proteomes" id="UP000095485">
    <property type="component" value="Unassembled WGS sequence"/>
</dbReference>
<evidence type="ECO:0000256" key="1">
    <source>
        <dbReference type="PIRSR" id="PIRSR000440-1"/>
    </source>
</evidence>
<accession>A0A174L1Y3</accession>
<reference evidence="2 3" key="1">
    <citation type="submission" date="2015-09" db="EMBL/GenBank/DDBJ databases">
        <authorList>
            <consortium name="Pathogen Informatics"/>
        </authorList>
    </citation>
    <scope>NUCLEOTIDE SEQUENCE [LARGE SCALE GENOMIC DNA]</scope>
    <source>
        <strain evidence="2 3">2789STDY5834914</strain>
    </source>
</reference>
<keyword evidence="2" id="KW-0808">Transferase</keyword>
<dbReference type="PIRSF" id="PIRSF000440">
    <property type="entry name" value="CAT"/>
    <property type="match status" value="1"/>
</dbReference>
<dbReference type="OrthoDB" id="9801766at2"/>
<dbReference type="GeneID" id="96227869"/>
<evidence type="ECO:0000313" key="3">
    <source>
        <dbReference type="Proteomes" id="UP000095485"/>
    </source>
</evidence>
<dbReference type="InterPro" id="IPR001707">
    <property type="entry name" value="Cmp_AcTrfase"/>
</dbReference>
<dbReference type="EC" id="2.3.1.28" evidence="2"/>
<dbReference type="InterPro" id="IPR023213">
    <property type="entry name" value="CAT-like_dom_sf"/>
</dbReference>
<dbReference type="PANTHER" id="PTHR38474:SF2">
    <property type="entry name" value="CHLORAMPHENICOL ACETYLTRANSFERASE"/>
    <property type="match status" value="1"/>
</dbReference>
<dbReference type="PANTHER" id="PTHR38474">
    <property type="entry name" value="SLR0299 PROTEIN"/>
    <property type="match status" value="1"/>
</dbReference>
<proteinExistence type="predicted"/>
<dbReference type="GO" id="GO:0008811">
    <property type="term" value="F:chloramphenicol O-acetyltransferase activity"/>
    <property type="evidence" value="ECO:0007669"/>
    <property type="project" value="UniProtKB-EC"/>
</dbReference>
<protein>
    <submittedName>
        <fullName evidence="2">Chloramphenicol acetyltransferase</fullName>
        <ecNumber evidence="2">2.3.1.28</ecNumber>
    </submittedName>
</protein>
<dbReference type="EMBL" id="CZAY01000004">
    <property type="protein sequence ID" value="CUP16841.1"/>
    <property type="molecule type" value="Genomic_DNA"/>
</dbReference>
<dbReference type="Pfam" id="PF00302">
    <property type="entry name" value="CAT"/>
    <property type="match status" value="1"/>
</dbReference>
<feature type="active site" description="Proton acceptor" evidence="1">
    <location>
        <position position="193"/>
    </location>
</feature>
<dbReference type="AlphaFoldDB" id="A0A174L1Y3"/>
<evidence type="ECO:0000313" key="2">
    <source>
        <dbReference type="EMBL" id="CUP16841.1"/>
    </source>
</evidence>
<dbReference type="RefSeq" id="WP_055281767.1">
    <property type="nucleotide sequence ID" value="NZ_CZAY01000004.1"/>
</dbReference>
<sequence length="230" mass="26585">MSLPSYKKIDQSTWPRQDHYKYYTEKLKVNYSMTARLDVTRLRAECDRLGVHFYAAFIWCTSNVVNRLPFMKMMTDEEGNPGVWDVVHPNYTIFHKEDHTFSDCWSEYDDDFATFYKRIEADIEAAKKVRGVKAKAGQPANFYCISCVPWMDYIGYAASTASDHVPLFPIITFGKYTEDNGKLTLPLTLTIAHAAMDGWHTSEFFREMQKELQGIELGFNLLTGKRPLSP</sequence>
<name>A0A174L1Y3_9FIRM</name>
<keyword evidence="2" id="KW-0012">Acyltransferase</keyword>